<evidence type="ECO:0000313" key="4">
    <source>
        <dbReference type="Proteomes" id="UP001162162"/>
    </source>
</evidence>
<protein>
    <recommendedName>
        <fullName evidence="2">Rad21/Rec8-like protein C-terminal eukaryotic domain-containing protein</fullName>
    </recommendedName>
</protein>
<dbReference type="InterPro" id="IPR036390">
    <property type="entry name" value="WH_DNA-bd_sf"/>
</dbReference>
<dbReference type="GO" id="GO:0008278">
    <property type="term" value="C:cohesin complex"/>
    <property type="evidence" value="ECO:0007669"/>
    <property type="project" value="InterPro"/>
</dbReference>
<dbReference type="InterPro" id="IPR006909">
    <property type="entry name" value="Rad21/Rec8_C_eu"/>
</dbReference>
<feature type="domain" description="Rad21/Rec8-like protein C-terminal eukaryotic" evidence="2">
    <location>
        <begin position="615"/>
        <end position="665"/>
    </location>
</feature>
<dbReference type="Proteomes" id="UP001162162">
    <property type="component" value="Unassembled WGS sequence"/>
</dbReference>
<dbReference type="PANTHER" id="PTHR12585">
    <property type="entry name" value="SCC1 / RAD21 FAMILY MEMBER"/>
    <property type="match status" value="1"/>
</dbReference>
<dbReference type="AlphaFoldDB" id="A0AAV8Z8W1"/>
<dbReference type="Pfam" id="PF04824">
    <property type="entry name" value="Rad21_Rec8"/>
    <property type="match status" value="1"/>
</dbReference>
<reference evidence="3" key="1">
    <citation type="journal article" date="2023" name="Insect Mol. Biol.">
        <title>Genome sequencing provides insights into the evolution of gene families encoding plant cell wall-degrading enzymes in longhorned beetles.</title>
        <authorList>
            <person name="Shin N.R."/>
            <person name="Okamura Y."/>
            <person name="Kirsch R."/>
            <person name="Pauchet Y."/>
        </authorList>
    </citation>
    <scope>NUCLEOTIDE SEQUENCE</scope>
    <source>
        <strain evidence="3">AMC_N1</strain>
    </source>
</reference>
<feature type="compositionally biased region" description="Polar residues" evidence="1">
    <location>
        <begin position="36"/>
        <end position="45"/>
    </location>
</feature>
<dbReference type="InterPro" id="IPR023093">
    <property type="entry name" value="ScpA-like_C"/>
</dbReference>
<organism evidence="3 4">
    <name type="scientific">Aromia moschata</name>
    <dbReference type="NCBI Taxonomy" id="1265417"/>
    <lineage>
        <taxon>Eukaryota</taxon>
        <taxon>Metazoa</taxon>
        <taxon>Ecdysozoa</taxon>
        <taxon>Arthropoda</taxon>
        <taxon>Hexapoda</taxon>
        <taxon>Insecta</taxon>
        <taxon>Pterygota</taxon>
        <taxon>Neoptera</taxon>
        <taxon>Endopterygota</taxon>
        <taxon>Coleoptera</taxon>
        <taxon>Polyphaga</taxon>
        <taxon>Cucujiformia</taxon>
        <taxon>Chrysomeloidea</taxon>
        <taxon>Cerambycidae</taxon>
        <taxon>Cerambycinae</taxon>
        <taxon>Callichromatini</taxon>
        <taxon>Aromia</taxon>
    </lineage>
</organism>
<accession>A0AAV8Z8W1</accession>
<dbReference type="InterPro" id="IPR039781">
    <property type="entry name" value="Rad21/Rec8-like"/>
</dbReference>
<evidence type="ECO:0000256" key="1">
    <source>
        <dbReference type="SAM" id="MobiDB-lite"/>
    </source>
</evidence>
<dbReference type="EMBL" id="JAPWTK010000008">
    <property type="protein sequence ID" value="KAJ8960631.1"/>
    <property type="molecule type" value="Genomic_DNA"/>
</dbReference>
<feature type="region of interest" description="Disordered" evidence="1">
    <location>
        <begin position="1"/>
        <end position="59"/>
    </location>
</feature>
<gene>
    <name evidence="3" type="ORF">NQ318_013923</name>
</gene>
<keyword evidence="4" id="KW-1185">Reference proteome</keyword>
<evidence type="ECO:0000313" key="3">
    <source>
        <dbReference type="EMBL" id="KAJ8960631.1"/>
    </source>
</evidence>
<dbReference type="GO" id="GO:0007062">
    <property type="term" value="P:sister chromatid cohesion"/>
    <property type="evidence" value="ECO:0007669"/>
    <property type="project" value="InterPro"/>
</dbReference>
<feature type="region of interest" description="Disordered" evidence="1">
    <location>
        <begin position="349"/>
        <end position="393"/>
    </location>
</feature>
<dbReference type="CDD" id="cd21792">
    <property type="entry name" value="Rad21_Rec8_M_NXP1-like"/>
    <property type="match status" value="1"/>
</dbReference>
<dbReference type="GO" id="GO:1990414">
    <property type="term" value="P:replication-born double-strand break repair via sister chromatid exchange"/>
    <property type="evidence" value="ECO:0007669"/>
    <property type="project" value="TreeGrafter"/>
</dbReference>
<feature type="region of interest" description="Disordered" evidence="1">
    <location>
        <begin position="79"/>
        <end position="168"/>
    </location>
</feature>
<comment type="caution">
    <text evidence="3">The sequence shown here is derived from an EMBL/GenBank/DDBJ whole genome shotgun (WGS) entry which is preliminary data.</text>
</comment>
<dbReference type="Gene3D" id="1.10.10.580">
    <property type="entry name" value="Structural maintenance of chromosome 1. Chain E"/>
    <property type="match status" value="1"/>
</dbReference>
<dbReference type="InterPro" id="IPR049589">
    <property type="entry name" value="NXP1_M-like"/>
</dbReference>
<sequence>MRHATGLEPSMEQSNLLFSEPVLEPVGVEKEREPVPSTSAAQPQETPMEIEPSVPADGFGAHLDSNIISGGLFEGGLFDDAPMGEVPPGRHEHTGPHAAGHPATHGQRRRGHGPFWGTPSVGGASSDESRPPSAMAQVPPAPTPTPLDPRDARGGGARTAARGSRSPVAEQTTLLQNEEESFALAPVDASALKGLTKTKRKRKLIVDEVKNISGEEMKNQLSDTSDIVTTLDLAPPTKRLMHWKETGGVEKLFALPARLIPARILFKNYQRHLTLRAIGTEDFAMLGDADSLAIEQARDHEELPSMEAPTPARRGRKRKVDEVAQTPVYQPEPETPQPILQPEEALAAMMPPTPLGPQAPPTPLPPQTPYPAPPTPLPPQTPLQQPPTPMMPSMMPQEEMRMPPARRRPCCRLPRFRVRSENEFEDGSVCHTHFVFAGMMPPGTPQAMMYPQTPGYPVPPTPLPHIEEMPHLPADQVHSILQEQERMAPITPAHPADDLLTAPTPHHPGIDAHLPPEPLDLQHDLPAMENMGYDQAQMANMGYEEQPAGGMSERVQSPWATDYDFPPHQNRYFLILIVEEQQVDETDEQFEERVLNKRAYQMFIGVRQRLQQLETITLSEMCHRNTKKQAAQKFYSLLVLKKFQVLELEQEEAYVEIFVSKGPKFDNPVL</sequence>
<feature type="compositionally biased region" description="Pro residues" evidence="1">
    <location>
        <begin position="351"/>
        <end position="390"/>
    </location>
</feature>
<dbReference type="SUPFAM" id="SSF46785">
    <property type="entry name" value="Winged helix' DNA-binding domain"/>
    <property type="match status" value="1"/>
</dbReference>
<proteinExistence type="predicted"/>
<evidence type="ECO:0000259" key="2">
    <source>
        <dbReference type="Pfam" id="PF04824"/>
    </source>
</evidence>
<feature type="region of interest" description="Disordered" evidence="1">
    <location>
        <begin position="297"/>
        <end position="337"/>
    </location>
</feature>
<dbReference type="PANTHER" id="PTHR12585:SF69">
    <property type="entry name" value="FI11703P"/>
    <property type="match status" value="1"/>
</dbReference>
<name>A0AAV8Z8W1_9CUCU</name>
<dbReference type="GO" id="GO:0003682">
    <property type="term" value="F:chromatin binding"/>
    <property type="evidence" value="ECO:0007669"/>
    <property type="project" value="TreeGrafter"/>
</dbReference>